<accession>A0A378JTT3</accession>
<sequence length="91" mass="11486">MDNYTPKSTSIIRLFALLSLLIGALVLVTPARADSRELNAPISKVIPTQVSWYVYYGYRPYRYYYPYRYYHPYRYYYPYRYYRPYRYYYRW</sequence>
<organism evidence="2 4">
    <name type="scientific">Legionella moravica</name>
    <dbReference type="NCBI Taxonomy" id="39962"/>
    <lineage>
        <taxon>Bacteria</taxon>
        <taxon>Pseudomonadati</taxon>
        <taxon>Pseudomonadota</taxon>
        <taxon>Gammaproteobacteria</taxon>
        <taxon>Legionellales</taxon>
        <taxon>Legionellaceae</taxon>
        <taxon>Legionella</taxon>
    </lineage>
</organism>
<gene>
    <name evidence="1" type="ORF">Lmor_2640</name>
    <name evidence="2" type="ORF">NCTC12239_01076</name>
</gene>
<dbReference type="AlphaFoldDB" id="A0A378JTT3"/>
<proteinExistence type="predicted"/>
<reference evidence="1 3" key="1">
    <citation type="submission" date="2015-11" db="EMBL/GenBank/DDBJ databases">
        <title>Genomic analysis of 38 Legionella species identifies large and diverse effector repertoires.</title>
        <authorList>
            <person name="Burstein D."/>
            <person name="Amaro F."/>
            <person name="Zusman T."/>
            <person name="Lifshitz Z."/>
            <person name="Cohen O."/>
            <person name="Gilbert J.A."/>
            <person name="Pupko T."/>
            <person name="Shuman H.A."/>
            <person name="Segal G."/>
        </authorList>
    </citation>
    <scope>NUCLEOTIDE SEQUENCE [LARGE SCALE GENOMIC DNA]</scope>
    <source>
        <strain evidence="1 3">ATCC 43877</strain>
    </source>
</reference>
<evidence type="ECO:0000313" key="2">
    <source>
        <dbReference type="EMBL" id="STX62155.1"/>
    </source>
</evidence>
<keyword evidence="3" id="KW-1185">Reference proteome</keyword>
<dbReference type="RefSeq" id="WP_081675696.1">
    <property type="nucleotide sequence ID" value="NZ_CAAAJG010000005.1"/>
</dbReference>
<dbReference type="STRING" id="39962.Lmor_2640"/>
<name>A0A378JTT3_9GAMM</name>
<evidence type="ECO:0000313" key="4">
    <source>
        <dbReference type="Proteomes" id="UP000254040"/>
    </source>
</evidence>
<evidence type="ECO:0000313" key="3">
    <source>
        <dbReference type="Proteomes" id="UP000054985"/>
    </source>
</evidence>
<protein>
    <submittedName>
        <fullName evidence="2">Uncharacterized protein</fullName>
    </submittedName>
</protein>
<evidence type="ECO:0000313" key="1">
    <source>
        <dbReference type="EMBL" id="KTD31764.1"/>
    </source>
</evidence>
<dbReference type="EMBL" id="LNYN01000035">
    <property type="protein sequence ID" value="KTD31764.1"/>
    <property type="molecule type" value="Genomic_DNA"/>
</dbReference>
<dbReference type="Proteomes" id="UP000054985">
    <property type="component" value="Unassembled WGS sequence"/>
</dbReference>
<dbReference type="EMBL" id="UGOG01000001">
    <property type="protein sequence ID" value="STX62155.1"/>
    <property type="molecule type" value="Genomic_DNA"/>
</dbReference>
<reference evidence="2 4" key="2">
    <citation type="submission" date="2018-06" db="EMBL/GenBank/DDBJ databases">
        <authorList>
            <consortium name="Pathogen Informatics"/>
            <person name="Doyle S."/>
        </authorList>
    </citation>
    <scope>NUCLEOTIDE SEQUENCE [LARGE SCALE GENOMIC DNA]</scope>
    <source>
        <strain evidence="2 4">NCTC12239</strain>
    </source>
</reference>
<dbReference type="Proteomes" id="UP000254040">
    <property type="component" value="Unassembled WGS sequence"/>
</dbReference>